<feature type="region of interest" description="Disordered" evidence="1">
    <location>
        <begin position="199"/>
        <end position="264"/>
    </location>
</feature>
<feature type="compositionally biased region" description="Polar residues" evidence="1">
    <location>
        <begin position="234"/>
        <end position="245"/>
    </location>
</feature>
<dbReference type="AlphaFoldDB" id="A0A815BEX0"/>
<dbReference type="Gene3D" id="3.40.50.10190">
    <property type="entry name" value="BRCT domain"/>
    <property type="match status" value="2"/>
</dbReference>
<gene>
    <name evidence="3" type="ORF">KQP761_LOCUS3212</name>
    <name evidence="4" type="ORF">MBJ925_LOCUS37677</name>
</gene>
<dbReference type="EMBL" id="CAJNRE010020943">
    <property type="protein sequence ID" value="CAF2247378.1"/>
    <property type="molecule type" value="Genomic_DNA"/>
</dbReference>
<dbReference type="SUPFAM" id="SSF52113">
    <property type="entry name" value="BRCT domain"/>
    <property type="match status" value="2"/>
</dbReference>
<evidence type="ECO:0000313" key="4">
    <source>
        <dbReference type="EMBL" id="CAF2247378.1"/>
    </source>
</evidence>
<proteinExistence type="predicted"/>
<evidence type="ECO:0000313" key="3">
    <source>
        <dbReference type="EMBL" id="CAF1269424.1"/>
    </source>
</evidence>
<feature type="domain" description="BRCT" evidence="2">
    <location>
        <begin position="508"/>
        <end position="584"/>
    </location>
</feature>
<dbReference type="EMBL" id="CAJNOW010000287">
    <property type="protein sequence ID" value="CAF1269424.1"/>
    <property type="molecule type" value="Genomic_DNA"/>
</dbReference>
<accession>A0A815BEX0</accession>
<dbReference type="Proteomes" id="UP000663834">
    <property type="component" value="Unassembled WGS sequence"/>
</dbReference>
<organism evidence="3 5">
    <name type="scientific">Rotaria magnacalcarata</name>
    <dbReference type="NCBI Taxonomy" id="392030"/>
    <lineage>
        <taxon>Eukaryota</taxon>
        <taxon>Metazoa</taxon>
        <taxon>Spiralia</taxon>
        <taxon>Gnathifera</taxon>
        <taxon>Rotifera</taxon>
        <taxon>Eurotatoria</taxon>
        <taxon>Bdelloidea</taxon>
        <taxon>Philodinida</taxon>
        <taxon>Philodinidae</taxon>
        <taxon>Rotaria</taxon>
    </lineage>
</organism>
<dbReference type="InterPro" id="IPR036420">
    <property type="entry name" value="BRCT_dom_sf"/>
</dbReference>
<evidence type="ECO:0000259" key="2">
    <source>
        <dbReference type="PROSITE" id="PS50172"/>
    </source>
</evidence>
<comment type="caution">
    <text evidence="3">The sequence shown here is derived from an EMBL/GenBank/DDBJ whole genome shotgun (WGS) entry which is preliminary data.</text>
</comment>
<sequence>MKPSIKRTIITSKTTGRRYFLVRSSSRPSARRYYVCSKPDCGIQLTHVTDFFCRIHSQGKNAENEDIADISAKFDFVDEEELNDNSEIVDEEVLIEAEEDNILDSTNGHEQNGNGTNDSTVDYDYNDGGNDFNNVSSLSSRQRTKANRHVEVNEETGIRSFRDSSGRRRYLCKKEGCTNMLKRQFDIYCRTHEIETVNGNQNEKNRGNQKRHTAPPLSLEKTGNFLSPLPPKTTTPINQNNTNGNHSDEYESPEKTQTLPVTNRSYRDGSGKIRFLCGQPSCTRQVPRKAQIFCKRHDPNTSTNELEHEEKLIPKNDTVHSKQKATDVQKIDVNHSNTDNPPESIIKKRKYEALLPLLKSSNLSLISADKIVISTTSLLAHQWTNVVTFLRQFPQVALATNLNVNNSTTHLLIDDSEKNLHCTITKKIVQAAARRHIFMVSSRWINECIRLNAFVDERPFEITSDSHTTLRLSVQDFQSKKKCLFNDPSSTTKYGFTIECRQCQGSINRNEIIELIELTGAKLYNNDSAIDTLIVLCDTNEKNLNKIKEKYLHITVSNIKYVISDFLLKSIIKFEIQEIDKYALH</sequence>
<feature type="domain" description="BRCT" evidence="2">
    <location>
        <begin position="398"/>
        <end position="462"/>
    </location>
</feature>
<dbReference type="OrthoDB" id="10022897at2759"/>
<dbReference type="Proteomes" id="UP000663824">
    <property type="component" value="Unassembled WGS sequence"/>
</dbReference>
<name>A0A815BEX0_9BILA</name>
<dbReference type="InterPro" id="IPR001357">
    <property type="entry name" value="BRCT_dom"/>
</dbReference>
<evidence type="ECO:0000256" key="1">
    <source>
        <dbReference type="SAM" id="MobiDB-lite"/>
    </source>
</evidence>
<evidence type="ECO:0000313" key="5">
    <source>
        <dbReference type="Proteomes" id="UP000663834"/>
    </source>
</evidence>
<dbReference type="PROSITE" id="PS50172">
    <property type="entry name" value="BRCT"/>
    <property type="match status" value="2"/>
</dbReference>
<reference evidence="3" key="1">
    <citation type="submission" date="2021-02" db="EMBL/GenBank/DDBJ databases">
        <authorList>
            <person name="Nowell W R."/>
        </authorList>
    </citation>
    <scope>NUCLEOTIDE SEQUENCE</scope>
</reference>
<protein>
    <recommendedName>
        <fullName evidence="2">BRCT domain-containing protein</fullName>
    </recommendedName>
</protein>
<feature type="compositionally biased region" description="Polar residues" evidence="1">
    <location>
        <begin position="255"/>
        <end position="264"/>
    </location>
</feature>